<protein>
    <submittedName>
        <fullName evidence="1">Uncharacterized protein</fullName>
    </submittedName>
</protein>
<dbReference type="Proteomes" id="UP000593567">
    <property type="component" value="Unassembled WGS sequence"/>
</dbReference>
<comment type="caution">
    <text evidence="1">The sequence shown here is derived from an EMBL/GenBank/DDBJ whole genome shotgun (WGS) entry which is preliminary data.</text>
</comment>
<evidence type="ECO:0000313" key="1">
    <source>
        <dbReference type="EMBL" id="KAF6018003.1"/>
    </source>
</evidence>
<proteinExistence type="predicted"/>
<organism evidence="1 2">
    <name type="scientific">Bugula neritina</name>
    <name type="common">Brown bryozoan</name>
    <name type="synonym">Sertularia neritina</name>
    <dbReference type="NCBI Taxonomy" id="10212"/>
    <lineage>
        <taxon>Eukaryota</taxon>
        <taxon>Metazoa</taxon>
        <taxon>Spiralia</taxon>
        <taxon>Lophotrochozoa</taxon>
        <taxon>Bryozoa</taxon>
        <taxon>Gymnolaemata</taxon>
        <taxon>Cheilostomatida</taxon>
        <taxon>Flustrina</taxon>
        <taxon>Buguloidea</taxon>
        <taxon>Bugulidae</taxon>
        <taxon>Bugula</taxon>
    </lineage>
</organism>
<dbReference type="AlphaFoldDB" id="A0A7J7IVR3"/>
<accession>A0A7J7IVR3</accession>
<dbReference type="EMBL" id="VXIV02003347">
    <property type="protein sequence ID" value="KAF6018003.1"/>
    <property type="molecule type" value="Genomic_DNA"/>
</dbReference>
<evidence type="ECO:0000313" key="2">
    <source>
        <dbReference type="Proteomes" id="UP000593567"/>
    </source>
</evidence>
<gene>
    <name evidence="1" type="ORF">EB796_023684</name>
</gene>
<sequence length="73" mass="8289">MYIYDVYIQPVYTQTSSYLNHNHITAVTDTAIYCFQPVHHTNANCVMNSIGKPISIVQSQCTRYKCCNGSHNS</sequence>
<name>A0A7J7IVR3_BUGNE</name>
<keyword evidence="2" id="KW-1185">Reference proteome</keyword>
<reference evidence="1" key="1">
    <citation type="submission" date="2020-06" db="EMBL/GenBank/DDBJ databases">
        <title>Draft genome of Bugula neritina, a colonial animal packing powerful symbionts and potential medicines.</title>
        <authorList>
            <person name="Rayko M."/>
        </authorList>
    </citation>
    <scope>NUCLEOTIDE SEQUENCE [LARGE SCALE GENOMIC DNA]</scope>
    <source>
        <strain evidence="1">Kwan_BN1</strain>
    </source>
</reference>